<feature type="domain" description="IPO4/5-like TPR repeats" evidence="8">
    <location>
        <begin position="37"/>
        <end position="192"/>
    </location>
</feature>
<evidence type="ECO:0000256" key="3">
    <source>
        <dbReference type="ARBA" id="ARBA00022448"/>
    </source>
</evidence>
<evidence type="ECO:0000256" key="2">
    <source>
        <dbReference type="ARBA" id="ARBA00004496"/>
    </source>
</evidence>
<feature type="non-terminal residue" evidence="9">
    <location>
        <position position="1"/>
    </location>
</feature>
<evidence type="ECO:0000256" key="5">
    <source>
        <dbReference type="ARBA" id="ARBA00022737"/>
    </source>
</evidence>
<dbReference type="GO" id="GO:0006606">
    <property type="term" value="P:protein import into nucleus"/>
    <property type="evidence" value="ECO:0007669"/>
    <property type="project" value="InterPro"/>
</dbReference>
<evidence type="ECO:0000256" key="6">
    <source>
        <dbReference type="ARBA" id="ARBA00022927"/>
    </source>
</evidence>
<keyword evidence="3" id="KW-0813">Transport</keyword>
<evidence type="ECO:0000256" key="1">
    <source>
        <dbReference type="ARBA" id="ARBA00004123"/>
    </source>
</evidence>
<feature type="non-terminal residue" evidence="9">
    <location>
        <position position="208"/>
    </location>
</feature>
<evidence type="ECO:0000259" key="8">
    <source>
        <dbReference type="Pfam" id="PF25780"/>
    </source>
</evidence>
<dbReference type="EMBL" id="KQ107118">
    <property type="protein sequence ID" value="KMS65540.1"/>
    <property type="molecule type" value="Genomic_DNA"/>
</dbReference>
<name>A0A0J8BIR1_BETVV</name>
<dbReference type="GO" id="GO:0005737">
    <property type="term" value="C:cytoplasm"/>
    <property type="evidence" value="ECO:0007669"/>
    <property type="project" value="UniProtKB-SubCell"/>
</dbReference>
<dbReference type="Proteomes" id="UP000035740">
    <property type="component" value="Unassembled WGS sequence"/>
</dbReference>
<reference evidence="9 10" key="1">
    <citation type="journal article" date="2014" name="Nature">
        <title>The genome of the recently domesticated crop plant sugar beet (Beta vulgaris).</title>
        <authorList>
            <person name="Dohm J.C."/>
            <person name="Minoche A.E."/>
            <person name="Holtgrawe D."/>
            <person name="Capella-Gutierrez S."/>
            <person name="Zakrzewski F."/>
            <person name="Tafer H."/>
            <person name="Rupp O."/>
            <person name="Sorensen T.R."/>
            <person name="Stracke R."/>
            <person name="Reinhardt R."/>
            <person name="Goesmann A."/>
            <person name="Kraft T."/>
            <person name="Schulz B."/>
            <person name="Stadler P.F."/>
            <person name="Schmidt T."/>
            <person name="Gabaldon T."/>
            <person name="Lehrach H."/>
            <person name="Weisshaar B."/>
            <person name="Himmelbauer H."/>
        </authorList>
    </citation>
    <scope>NUCLEOTIDE SEQUENCE [LARGE SCALE GENOMIC DNA]</scope>
    <source>
        <tissue evidence="9">Taproot</tissue>
    </source>
</reference>
<dbReference type="OrthoDB" id="7862313at2759"/>
<dbReference type="Gramene" id="KMS65540">
    <property type="protein sequence ID" value="KMS65540"/>
    <property type="gene ID" value="BVRB_034940"/>
</dbReference>
<keyword evidence="4" id="KW-0963">Cytoplasm</keyword>
<keyword evidence="6" id="KW-0653">Protein transport</keyword>
<evidence type="ECO:0000313" key="10">
    <source>
        <dbReference type="Proteomes" id="UP000035740"/>
    </source>
</evidence>
<evidence type="ECO:0000256" key="7">
    <source>
        <dbReference type="ARBA" id="ARBA00023242"/>
    </source>
</evidence>
<sequence>RRNLPIGEPMVLNKLTAGLQADLKTQLLGALAREPLPNVRKLLCDTVAELAQITLYRGEWDQLVPSLEQMSRQPSEALRESALVVLGKIGDALPDVQSNNLGALVQLFARGLADSSISVRTSALNAVASTFKNVDETQVQVFQGIRAPVLTVARDLLLTGDDATQSVLSSLIEMASRSATFFRPDFQAVVDMISHAIVHKDSVDDEVQ</sequence>
<proteinExistence type="predicted"/>
<protein>
    <recommendedName>
        <fullName evidence="8">IPO4/5-like TPR repeats domain-containing protein</fullName>
    </recommendedName>
</protein>
<dbReference type="Pfam" id="PF25780">
    <property type="entry name" value="TPR_IPO5"/>
    <property type="match status" value="1"/>
</dbReference>
<dbReference type="Gene3D" id="1.25.10.10">
    <property type="entry name" value="Leucine-rich Repeat Variant"/>
    <property type="match status" value="1"/>
</dbReference>
<dbReference type="InterPro" id="IPR057672">
    <property type="entry name" value="TPR_IPO4/5"/>
</dbReference>
<keyword evidence="5" id="KW-0677">Repeat</keyword>
<keyword evidence="10" id="KW-1185">Reference proteome</keyword>
<evidence type="ECO:0000313" key="9">
    <source>
        <dbReference type="EMBL" id="KMS65540.1"/>
    </source>
</evidence>
<dbReference type="InterPro" id="IPR011989">
    <property type="entry name" value="ARM-like"/>
</dbReference>
<dbReference type="SUPFAM" id="SSF48371">
    <property type="entry name" value="ARM repeat"/>
    <property type="match status" value="1"/>
</dbReference>
<dbReference type="PANTHER" id="PTHR10527">
    <property type="entry name" value="IMPORTIN BETA"/>
    <property type="match status" value="1"/>
</dbReference>
<dbReference type="InterPro" id="IPR016024">
    <property type="entry name" value="ARM-type_fold"/>
</dbReference>
<comment type="subcellular location">
    <subcellularLocation>
        <location evidence="2">Cytoplasm</location>
    </subcellularLocation>
    <subcellularLocation>
        <location evidence="1">Nucleus</location>
    </subcellularLocation>
</comment>
<dbReference type="AlphaFoldDB" id="A0A0J8BIR1"/>
<accession>A0A0J8BIR1</accession>
<dbReference type="InterPro" id="IPR040122">
    <property type="entry name" value="Importin_beta"/>
</dbReference>
<evidence type="ECO:0000256" key="4">
    <source>
        <dbReference type="ARBA" id="ARBA00022490"/>
    </source>
</evidence>
<organism evidence="9 10">
    <name type="scientific">Beta vulgaris subsp. vulgaris</name>
    <name type="common">Beet</name>
    <dbReference type="NCBI Taxonomy" id="3555"/>
    <lineage>
        <taxon>Eukaryota</taxon>
        <taxon>Viridiplantae</taxon>
        <taxon>Streptophyta</taxon>
        <taxon>Embryophyta</taxon>
        <taxon>Tracheophyta</taxon>
        <taxon>Spermatophyta</taxon>
        <taxon>Magnoliopsida</taxon>
        <taxon>eudicotyledons</taxon>
        <taxon>Gunneridae</taxon>
        <taxon>Pentapetalae</taxon>
        <taxon>Caryophyllales</taxon>
        <taxon>Chenopodiaceae</taxon>
        <taxon>Betoideae</taxon>
        <taxon>Beta</taxon>
    </lineage>
</organism>
<gene>
    <name evidence="9" type="ORF">BVRB_034940</name>
</gene>
<keyword evidence="7" id="KW-0539">Nucleus</keyword>